<dbReference type="InterPro" id="IPR038943">
    <property type="entry name" value="PLDrp1-like"/>
</dbReference>
<dbReference type="Proteomes" id="UP001154282">
    <property type="component" value="Unassembled WGS sequence"/>
</dbReference>
<comment type="caution">
    <text evidence="1">The sequence shown here is derived from an EMBL/GenBank/DDBJ whole genome shotgun (WGS) entry which is preliminary data.</text>
</comment>
<sequence>MPYYSRADADAVDDFDEYDPTPYGGGYDLHMTFGRPIPPGDDTPSTADRVTGVNRNLDMDRNTVAGLNRSTKAVVGLNMEGESRDMGRKMKVMRGVTRRPSMALEVTGGRIAPRSLLTGGAAMTMTMTKAMAARNMEIMTLARMTTRGGSIAISITTIAATMTMNDRLISHLLRLYRESHACDTSPSSTQ</sequence>
<dbReference type="PANTHER" id="PTHR33971:SF1">
    <property type="entry name" value="OS02G0743600 PROTEIN"/>
    <property type="match status" value="1"/>
</dbReference>
<accession>A0AAV0IXU0</accession>
<keyword evidence="2" id="KW-1185">Reference proteome</keyword>
<reference evidence="1" key="1">
    <citation type="submission" date="2022-08" db="EMBL/GenBank/DDBJ databases">
        <authorList>
            <person name="Gutierrez-Valencia J."/>
        </authorList>
    </citation>
    <scope>NUCLEOTIDE SEQUENCE</scope>
</reference>
<dbReference type="AlphaFoldDB" id="A0AAV0IXU0"/>
<evidence type="ECO:0000313" key="1">
    <source>
        <dbReference type="EMBL" id="CAI0402486.1"/>
    </source>
</evidence>
<gene>
    <name evidence="1" type="ORF">LITE_LOCUS11612</name>
</gene>
<dbReference type="EMBL" id="CAMGYJ010000004">
    <property type="protein sequence ID" value="CAI0402486.1"/>
    <property type="molecule type" value="Genomic_DNA"/>
</dbReference>
<dbReference type="GO" id="GO:0070300">
    <property type="term" value="F:phosphatidic acid binding"/>
    <property type="evidence" value="ECO:0007669"/>
    <property type="project" value="InterPro"/>
</dbReference>
<evidence type="ECO:0000313" key="2">
    <source>
        <dbReference type="Proteomes" id="UP001154282"/>
    </source>
</evidence>
<name>A0AAV0IXU0_9ROSI</name>
<dbReference type="PANTHER" id="PTHR33971">
    <property type="entry name" value="OS06G0232000 PROTEIN"/>
    <property type="match status" value="1"/>
</dbReference>
<proteinExistence type="predicted"/>
<protein>
    <submittedName>
        <fullName evidence="1">Uncharacterized protein</fullName>
    </submittedName>
</protein>
<organism evidence="1 2">
    <name type="scientific">Linum tenue</name>
    <dbReference type="NCBI Taxonomy" id="586396"/>
    <lineage>
        <taxon>Eukaryota</taxon>
        <taxon>Viridiplantae</taxon>
        <taxon>Streptophyta</taxon>
        <taxon>Embryophyta</taxon>
        <taxon>Tracheophyta</taxon>
        <taxon>Spermatophyta</taxon>
        <taxon>Magnoliopsida</taxon>
        <taxon>eudicotyledons</taxon>
        <taxon>Gunneridae</taxon>
        <taxon>Pentapetalae</taxon>
        <taxon>rosids</taxon>
        <taxon>fabids</taxon>
        <taxon>Malpighiales</taxon>
        <taxon>Linaceae</taxon>
        <taxon>Linum</taxon>
    </lineage>
</organism>